<keyword evidence="3 6" id="KW-0547">Nucleotide-binding</keyword>
<comment type="subcellular location">
    <subcellularLocation>
        <location evidence="6">Cytoplasm</location>
    </subcellularLocation>
</comment>
<feature type="binding site" evidence="6">
    <location>
        <begin position="15"/>
        <end position="20"/>
    </location>
    <ligand>
        <name>ATP</name>
        <dbReference type="ChEBI" id="CHEBI:30616"/>
    </ligand>
</feature>
<dbReference type="UniPathway" id="UPA00241">
    <property type="reaction ID" value="UER00356"/>
</dbReference>
<dbReference type="AlphaFoldDB" id="A0A1S6U6C3"/>
<reference evidence="9" key="1">
    <citation type="submission" date="2016-09" db="EMBL/GenBank/DDBJ databases">
        <title>Comparative genomics of the Campylobacter concisus group.</title>
        <authorList>
            <person name="Miller W.G."/>
            <person name="Yee E."/>
            <person name="Chapman M.H."/>
            <person name="Huynh S."/>
            <person name="Bono J.L."/>
            <person name="On S.L.W."/>
            <person name="StLeger J."/>
            <person name="Foster G."/>
            <person name="Parker C.T."/>
        </authorList>
    </citation>
    <scope>NUCLEOTIDE SEQUENCE [LARGE SCALE GENOMIC DNA]</scope>
    <source>
        <strain evidence="9">RM18021</strain>
    </source>
</reference>
<keyword evidence="2 6" id="KW-0808">Transferase</keyword>
<dbReference type="GO" id="GO:0005524">
    <property type="term" value="F:ATP binding"/>
    <property type="evidence" value="ECO:0007669"/>
    <property type="project" value="UniProtKB-UniRule"/>
</dbReference>
<name>A0A1S6U6C3_9BACT</name>
<dbReference type="PROSITE" id="PS51219">
    <property type="entry name" value="DPCK"/>
    <property type="match status" value="1"/>
</dbReference>
<dbReference type="InterPro" id="IPR001977">
    <property type="entry name" value="Depp_CoAkinase"/>
</dbReference>
<dbReference type="CDD" id="cd02022">
    <property type="entry name" value="DPCK"/>
    <property type="match status" value="1"/>
</dbReference>
<evidence type="ECO:0000256" key="7">
    <source>
        <dbReference type="NCBIfam" id="TIGR00152"/>
    </source>
</evidence>
<dbReference type="Gene3D" id="3.40.50.300">
    <property type="entry name" value="P-loop containing nucleotide triphosphate hydrolases"/>
    <property type="match status" value="1"/>
</dbReference>
<evidence type="ECO:0000256" key="2">
    <source>
        <dbReference type="ARBA" id="ARBA00022679"/>
    </source>
</evidence>
<comment type="function">
    <text evidence="6">Catalyzes the phosphorylation of the 3'-hydroxyl group of dephosphocoenzyme A to form coenzyme A.</text>
</comment>
<accession>A0A1S6U6C3</accession>
<dbReference type="HAMAP" id="MF_00376">
    <property type="entry name" value="Dephospho_CoA_kinase"/>
    <property type="match status" value="1"/>
</dbReference>
<evidence type="ECO:0000313" key="8">
    <source>
        <dbReference type="EMBL" id="AQW87304.1"/>
    </source>
</evidence>
<comment type="catalytic activity">
    <reaction evidence="6">
        <text>3'-dephospho-CoA + ATP = ADP + CoA + H(+)</text>
        <dbReference type="Rhea" id="RHEA:18245"/>
        <dbReference type="ChEBI" id="CHEBI:15378"/>
        <dbReference type="ChEBI" id="CHEBI:30616"/>
        <dbReference type="ChEBI" id="CHEBI:57287"/>
        <dbReference type="ChEBI" id="CHEBI:57328"/>
        <dbReference type="ChEBI" id="CHEBI:456216"/>
        <dbReference type="EC" id="2.7.1.24"/>
    </reaction>
</comment>
<proteinExistence type="inferred from homology"/>
<dbReference type="GO" id="GO:0015937">
    <property type="term" value="P:coenzyme A biosynthetic process"/>
    <property type="evidence" value="ECO:0007669"/>
    <property type="project" value="UniProtKB-UniRule"/>
</dbReference>
<dbReference type="Pfam" id="PF01121">
    <property type="entry name" value="CoaE"/>
    <property type="match status" value="1"/>
</dbReference>
<dbReference type="EMBL" id="CP017258">
    <property type="protein sequence ID" value="AQW87304.1"/>
    <property type="molecule type" value="Genomic_DNA"/>
</dbReference>
<comment type="pathway">
    <text evidence="6">Cofactor biosynthesis; coenzyme A biosynthesis; CoA from (R)-pantothenate: step 5/5.</text>
</comment>
<evidence type="ECO:0000256" key="6">
    <source>
        <dbReference type="HAMAP-Rule" id="MF_00376"/>
    </source>
</evidence>
<dbReference type="SUPFAM" id="SSF52540">
    <property type="entry name" value="P-loop containing nucleoside triphosphate hydrolases"/>
    <property type="match status" value="1"/>
</dbReference>
<keyword evidence="4 6" id="KW-0067">ATP-binding</keyword>
<protein>
    <recommendedName>
        <fullName evidence="6 7">Dephospho-CoA kinase</fullName>
        <ecNumber evidence="6 7">2.7.1.24</ecNumber>
    </recommendedName>
    <alternativeName>
        <fullName evidence="6">Dephosphocoenzyme A kinase</fullName>
    </alternativeName>
</protein>
<evidence type="ECO:0000256" key="5">
    <source>
        <dbReference type="ARBA" id="ARBA00022993"/>
    </source>
</evidence>
<sequence length="199" mass="23355">MNKFNKAYVITGTIGSGKSSFCNILKELGYDVIDADKIGHLILDESIKDISEIFSKEFIKDDKVDRTKLGELVFNSKNELEKLENFIHPKIMDRVYLECEKNELKNKPYFVEISVFFEKCGDKRFKNVVVVYAPDEILFDRISKRNNLTKEQIQARLDKQIDMKTKRKMADYVIDNSKDFDNLKEQAKMFLNQINKDMQ</sequence>
<organism evidence="8 9">
    <name type="scientific">Campylobacter pinnipediorum subsp. caledonicus</name>
    <dbReference type="NCBI Taxonomy" id="1874362"/>
    <lineage>
        <taxon>Bacteria</taxon>
        <taxon>Pseudomonadati</taxon>
        <taxon>Campylobacterota</taxon>
        <taxon>Epsilonproteobacteria</taxon>
        <taxon>Campylobacterales</taxon>
        <taxon>Campylobacteraceae</taxon>
        <taxon>Campylobacter</taxon>
    </lineage>
</organism>
<keyword evidence="9" id="KW-1185">Reference proteome</keyword>
<comment type="similarity">
    <text evidence="1 6">Belongs to the CoaE family.</text>
</comment>
<dbReference type="PANTHER" id="PTHR10695">
    <property type="entry name" value="DEPHOSPHO-COA KINASE-RELATED"/>
    <property type="match status" value="1"/>
</dbReference>
<evidence type="ECO:0000256" key="4">
    <source>
        <dbReference type="ARBA" id="ARBA00022840"/>
    </source>
</evidence>
<dbReference type="RefSeq" id="WP_078424332.1">
    <property type="nucleotide sequence ID" value="NZ_CP017258.1"/>
</dbReference>
<evidence type="ECO:0000256" key="3">
    <source>
        <dbReference type="ARBA" id="ARBA00022741"/>
    </source>
</evidence>
<dbReference type="NCBIfam" id="TIGR00152">
    <property type="entry name" value="dephospho-CoA kinase"/>
    <property type="match status" value="1"/>
</dbReference>
<evidence type="ECO:0000313" key="9">
    <source>
        <dbReference type="Proteomes" id="UP000190868"/>
    </source>
</evidence>
<evidence type="ECO:0000256" key="1">
    <source>
        <dbReference type="ARBA" id="ARBA00009018"/>
    </source>
</evidence>
<dbReference type="PANTHER" id="PTHR10695:SF46">
    <property type="entry name" value="BIFUNCTIONAL COENZYME A SYNTHASE-RELATED"/>
    <property type="match status" value="1"/>
</dbReference>
<dbReference type="Proteomes" id="UP000190868">
    <property type="component" value="Chromosome"/>
</dbReference>
<dbReference type="InterPro" id="IPR027417">
    <property type="entry name" value="P-loop_NTPase"/>
</dbReference>
<keyword evidence="5 6" id="KW-0173">Coenzyme A biosynthesis</keyword>
<dbReference type="EC" id="2.7.1.24" evidence="6 7"/>
<dbReference type="GO" id="GO:0004140">
    <property type="term" value="F:dephospho-CoA kinase activity"/>
    <property type="evidence" value="ECO:0007669"/>
    <property type="project" value="UniProtKB-UniRule"/>
</dbReference>
<keyword evidence="6 8" id="KW-0418">Kinase</keyword>
<keyword evidence="6" id="KW-0963">Cytoplasm</keyword>
<gene>
    <name evidence="6 8" type="primary">coaE</name>
    <name evidence="8" type="ORF">CPIN18021_0465</name>
</gene>
<dbReference type="GO" id="GO:0005737">
    <property type="term" value="C:cytoplasm"/>
    <property type="evidence" value="ECO:0007669"/>
    <property type="project" value="UniProtKB-SubCell"/>
</dbReference>